<organism evidence="2 3">
    <name type="scientific">Phytophthora sojae (strain P6497)</name>
    <name type="common">Soybean stem and root rot agent</name>
    <name type="synonym">Phytophthora megasperma f. sp. glycines</name>
    <dbReference type="NCBI Taxonomy" id="1094619"/>
    <lineage>
        <taxon>Eukaryota</taxon>
        <taxon>Sar</taxon>
        <taxon>Stramenopiles</taxon>
        <taxon>Oomycota</taxon>
        <taxon>Peronosporomycetes</taxon>
        <taxon>Peronosporales</taxon>
        <taxon>Peronosporaceae</taxon>
        <taxon>Phytophthora</taxon>
    </lineage>
</organism>
<dbReference type="EMBL" id="JH159163">
    <property type="protein sequence ID" value="EGZ06782.1"/>
    <property type="molecule type" value="Genomic_DNA"/>
</dbReference>
<sequence>MSRRVSTVHELWTEWHHGLASQPSIEYLVETFGTKWRASSKEAKFFSRRRCVINHVRRLVNGGLSVEGAIDRADSERGNKSIDSYSKWLRSKQTS</sequence>
<protein>
    <recommendedName>
        <fullName evidence="1">Transcription activator GCR1-like domain-containing protein</fullName>
    </recommendedName>
</protein>
<name>G5ABQ7_PHYSP</name>
<dbReference type="KEGG" id="psoj:PHYSODRAFT_530039"/>
<dbReference type="STRING" id="1094619.G5ABQ7"/>
<dbReference type="OMA" id="HELWTEW"/>
<dbReference type="InterPro" id="IPR022210">
    <property type="entry name" value="TF_GCR1-like"/>
</dbReference>
<evidence type="ECO:0000259" key="1">
    <source>
        <dbReference type="Pfam" id="PF12550"/>
    </source>
</evidence>
<dbReference type="GO" id="GO:0060963">
    <property type="term" value="P:positive regulation of ribosomal protein gene transcription by RNA polymerase II"/>
    <property type="evidence" value="ECO:0007669"/>
    <property type="project" value="TreeGrafter"/>
</dbReference>
<dbReference type="InterPro" id="IPR052146">
    <property type="entry name" value="HOT1"/>
</dbReference>
<proteinExistence type="predicted"/>
<dbReference type="InParanoid" id="G5ABQ7"/>
<gene>
    <name evidence="2" type="ORF">PHYSODRAFT_530039</name>
</gene>
<evidence type="ECO:0000313" key="3">
    <source>
        <dbReference type="Proteomes" id="UP000002640"/>
    </source>
</evidence>
<reference evidence="2 3" key="1">
    <citation type="journal article" date="2006" name="Science">
        <title>Phytophthora genome sequences uncover evolutionary origins and mechanisms of pathogenesis.</title>
        <authorList>
            <person name="Tyler B.M."/>
            <person name="Tripathy S."/>
            <person name="Zhang X."/>
            <person name="Dehal P."/>
            <person name="Jiang R.H."/>
            <person name="Aerts A."/>
            <person name="Arredondo F.D."/>
            <person name="Baxter L."/>
            <person name="Bensasson D."/>
            <person name="Beynon J.L."/>
            <person name="Chapman J."/>
            <person name="Damasceno C.M."/>
            <person name="Dorrance A.E."/>
            <person name="Dou D."/>
            <person name="Dickerman A.W."/>
            <person name="Dubchak I.L."/>
            <person name="Garbelotto M."/>
            <person name="Gijzen M."/>
            <person name="Gordon S.G."/>
            <person name="Govers F."/>
            <person name="Grunwald N.J."/>
            <person name="Huang W."/>
            <person name="Ivors K.L."/>
            <person name="Jones R.W."/>
            <person name="Kamoun S."/>
            <person name="Krampis K."/>
            <person name="Lamour K.H."/>
            <person name="Lee M.K."/>
            <person name="McDonald W.H."/>
            <person name="Medina M."/>
            <person name="Meijer H.J."/>
            <person name="Nordberg E.K."/>
            <person name="Maclean D.J."/>
            <person name="Ospina-Giraldo M.D."/>
            <person name="Morris P.F."/>
            <person name="Phuntumart V."/>
            <person name="Putnam N.H."/>
            <person name="Rash S."/>
            <person name="Rose J.K."/>
            <person name="Sakihama Y."/>
            <person name="Salamov A.A."/>
            <person name="Savidor A."/>
            <person name="Scheuring C.F."/>
            <person name="Smith B.M."/>
            <person name="Sobral B.W."/>
            <person name="Terry A."/>
            <person name="Torto-Alalibo T.A."/>
            <person name="Win J."/>
            <person name="Xu Z."/>
            <person name="Zhang H."/>
            <person name="Grigoriev I.V."/>
            <person name="Rokhsar D.S."/>
            <person name="Boore J.L."/>
        </authorList>
    </citation>
    <scope>NUCLEOTIDE SEQUENCE [LARGE SCALE GENOMIC DNA]</scope>
    <source>
        <strain evidence="2 3">P6497</strain>
    </source>
</reference>
<dbReference type="AlphaFoldDB" id="G5ABQ7"/>
<dbReference type="Pfam" id="PF12550">
    <property type="entry name" value="GCR1_C"/>
    <property type="match status" value="1"/>
</dbReference>
<dbReference type="PANTHER" id="PTHR37784:SF2">
    <property type="entry name" value="HIGH-OSMOLARITY-INDUCED TRANSCRIPTION PROTEIN 1"/>
    <property type="match status" value="1"/>
</dbReference>
<dbReference type="GeneID" id="20661446"/>
<dbReference type="GO" id="GO:0000981">
    <property type="term" value="F:DNA-binding transcription factor activity, RNA polymerase II-specific"/>
    <property type="evidence" value="ECO:0007669"/>
    <property type="project" value="TreeGrafter"/>
</dbReference>
<accession>G5ABQ7</accession>
<dbReference type="RefSeq" id="XP_009537546.1">
    <property type="nucleotide sequence ID" value="XM_009539251.1"/>
</dbReference>
<keyword evidence="3" id="KW-1185">Reference proteome</keyword>
<dbReference type="SMR" id="G5ABQ7"/>
<dbReference type="GO" id="GO:0000978">
    <property type="term" value="F:RNA polymerase II cis-regulatory region sequence-specific DNA binding"/>
    <property type="evidence" value="ECO:0007669"/>
    <property type="project" value="TreeGrafter"/>
</dbReference>
<feature type="domain" description="Transcription activator GCR1-like" evidence="1">
    <location>
        <begin position="1"/>
        <end position="77"/>
    </location>
</feature>
<dbReference type="PANTHER" id="PTHR37784">
    <property type="entry name" value="PROTEIN MSN1"/>
    <property type="match status" value="1"/>
</dbReference>
<dbReference type="Proteomes" id="UP000002640">
    <property type="component" value="Unassembled WGS sequence"/>
</dbReference>
<evidence type="ECO:0000313" key="2">
    <source>
        <dbReference type="EMBL" id="EGZ06782.1"/>
    </source>
</evidence>